<keyword evidence="3" id="KW-0067">ATP-binding</keyword>
<dbReference type="GO" id="GO:0005737">
    <property type="term" value="C:cytoplasm"/>
    <property type="evidence" value="ECO:0007669"/>
    <property type="project" value="TreeGrafter"/>
</dbReference>
<evidence type="ECO:0000256" key="4">
    <source>
        <dbReference type="ARBA" id="ARBA00023186"/>
    </source>
</evidence>
<dbReference type="InterPro" id="IPR017729">
    <property type="entry name" value="ATPase_T6SS_ClpV1"/>
</dbReference>
<keyword evidence="2" id="KW-0547">Nucleotide-binding</keyword>
<dbReference type="InterPro" id="IPR001270">
    <property type="entry name" value="ClpA/B"/>
</dbReference>
<dbReference type="Proteomes" id="UP000238348">
    <property type="component" value="Chromosome"/>
</dbReference>
<evidence type="ECO:0000256" key="2">
    <source>
        <dbReference type="ARBA" id="ARBA00022741"/>
    </source>
</evidence>
<evidence type="ECO:0000256" key="3">
    <source>
        <dbReference type="ARBA" id="ARBA00022840"/>
    </source>
</evidence>
<dbReference type="PANTHER" id="PTHR11638:SF181">
    <property type="entry name" value="ATPASE SUBUNIT OF ATP-DEPENDENT PROTEASE"/>
    <property type="match status" value="1"/>
</dbReference>
<evidence type="ECO:0000259" key="7">
    <source>
        <dbReference type="SMART" id="SM01086"/>
    </source>
</evidence>
<gene>
    <name evidence="8" type="ORF">SOCE26_061850</name>
</gene>
<evidence type="ECO:0000313" key="9">
    <source>
        <dbReference type="Proteomes" id="UP000238348"/>
    </source>
</evidence>
<keyword evidence="4" id="KW-0143">Chaperone</keyword>
<evidence type="ECO:0000259" key="6">
    <source>
        <dbReference type="SMART" id="SM00382"/>
    </source>
</evidence>
<dbReference type="SMART" id="SM01086">
    <property type="entry name" value="ClpB_D2-small"/>
    <property type="match status" value="1"/>
</dbReference>
<dbReference type="GO" id="GO:0005524">
    <property type="term" value="F:ATP binding"/>
    <property type="evidence" value="ECO:0007669"/>
    <property type="project" value="UniProtKB-KW"/>
</dbReference>
<accession>A0A2L0EZI0</accession>
<dbReference type="GO" id="GO:0034605">
    <property type="term" value="P:cellular response to heat"/>
    <property type="evidence" value="ECO:0007669"/>
    <property type="project" value="TreeGrafter"/>
</dbReference>
<dbReference type="FunFam" id="3.40.50.300:FF:000025">
    <property type="entry name" value="ATP-dependent Clp protease subunit"/>
    <property type="match status" value="1"/>
</dbReference>
<reference evidence="8 9" key="1">
    <citation type="submission" date="2015-09" db="EMBL/GenBank/DDBJ databases">
        <title>Sorangium comparison.</title>
        <authorList>
            <person name="Zaburannyi N."/>
            <person name="Bunk B."/>
            <person name="Overmann J."/>
            <person name="Mueller R."/>
        </authorList>
    </citation>
    <scope>NUCLEOTIDE SEQUENCE [LARGE SCALE GENOMIC DNA]</scope>
    <source>
        <strain evidence="8 9">So ce26</strain>
    </source>
</reference>
<dbReference type="InterPro" id="IPR036628">
    <property type="entry name" value="Clp_N_dom_sf"/>
</dbReference>
<evidence type="ECO:0000256" key="1">
    <source>
        <dbReference type="ARBA" id="ARBA00022737"/>
    </source>
</evidence>
<dbReference type="Pfam" id="PF07724">
    <property type="entry name" value="AAA_2"/>
    <property type="match status" value="1"/>
</dbReference>
<feature type="domain" description="AAA+ ATPase" evidence="6">
    <location>
        <begin position="622"/>
        <end position="783"/>
    </location>
</feature>
<dbReference type="InterPro" id="IPR003593">
    <property type="entry name" value="AAA+_ATPase"/>
</dbReference>
<organism evidence="8 9">
    <name type="scientific">Sorangium cellulosum</name>
    <name type="common">Polyangium cellulosum</name>
    <dbReference type="NCBI Taxonomy" id="56"/>
    <lineage>
        <taxon>Bacteria</taxon>
        <taxon>Pseudomonadati</taxon>
        <taxon>Myxococcota</taxon>
        <taxon>Polyangia</taxon>
        <taxon>Polyangiales</taxon>
        <taxon>Polyangiaceae</taxon>
        <taxon>Sorangium</taxon>
    </lineage>
</organism>
<protein>
    <submittedName>
        <fullName evidence="8">ATPase</fullName>
    </submittedName>
</protein>
<dbReference type="CDD" id="cd19499">
    <property type="entry name" value="RecA-like_ClpB_Hsp104-like"/>
    <property type="match status" value="1"/>
</dbReference>
<dbReference type="Pfam" id="PF17871">
    <property type="entry name" value="AAA_lid_9"/>
    <property type="match status" value="1"/>
</dbReference>
<dbReference type="Pfam" id="PF00004">
    <property type="entry name" value="AAA"/>
    <property type="match status" value="1"/>
</dbReference>
<dbReference type="OrthoDB" id="9803641at2"/>
<dbReference type="InterPro" id="IPR027417">
    <property type="entry name" value="P-loop_NTPase"/>
</dbReference>
<dbReference type="RefSeq" id="WP_104983204.1">
    <property type="nucleotide sequence ID" value="NZ_CP012673.1"/>
</dbReference>
<dbReference type="InterPro" id="IPR003959">
    <property type="entry name" value="ATPase_AAA_core"/>
</dbReference>
<keyword evidence="5" id="KW-0175">Coiled coil</keyword>
<dbReference type="InterPro" id="IPR018368">
    <property type="entry name" value="ClpA/B_CS1"/>
</dbReference>
<dbReference type="Gene3D" id="1.10.1780.10">
    <property type="entry name" value="Clp, N-terminal domain"/>
    <property type="match status" value="1"/>
</dbReference>
<dbReference type="SMART" id="SM00382">
    <property type="entry name" value="AAA"/>
    <property type="match status" value="2"/>
</dbReference>
<dbReference type="PANTHER" id="PTHR11638">
    <property type="entry name" value="ATP-DEPENDENT CLP PROTEASE"/>
    <property type="match status" value="1"/>
</dbReference>
<dbReference type="Pfam" id="PF10431">
    <property type="entry name" value="ClpB_D2-small"/>
    <property type="match status" value="1"/>
</dbReference>
<dbReference type="PRINTS" id="PR00300">
    <property type="entry name" value="CLPPROTEASEA"/>
</dbReference>
<feature type="domain" description="AAA+ ATPase" evidence="6">
    <location>
        <begin position="230"/>
        <end position="380"/>
    </location>
</feature>
<evidence type="ECO:0000313" key="8">
    <source>
        <dbReference type="EMBL" id="AUX44718.1"/>
    </source>
</evidence>
<feature type="coiled-coil region" evidence="5">
    <location>
        <begin position="449"/>
        <end position="548"/>
    </location>
</feature>
<dbReference type="PROSITE" id="PS00870">
    <property type="entry name" value="CLPAB_1"/>
    <property type="match status" value="1"/>
</dbReference>
<dbReference type="CDD" id="cd00009">
    <property type="entry name" value="AAA"/>
    <property type="match status" value="1"/>
</dbReference>
<proteinExistence type="predicted"/>
<dbReference type="AlphaFoldDB" id="A0A2L0EZI0"/>
<dbReference type="NCBIfam" id="TIGR03345">
    <property type="entry name" value="VI_ClpV1"/>
    <property type="match status" value="1"/>
</dbReference>
<dbReference type="Pfam" id="PF02861">
    <property type="entry name" value="Clp_N"/>
    <property type="match status" value="1"/>
</dbReference>
<dbReference type="EMBL" id="CP012673">
    <property type="protein sequence ID" value="AUX44718.1"/>
    <property type="molecule type" value="Genomic_DNA"/>
</dbReference>
<dbReference type="Gene3D" id="3.40.50.300">
    <property type="entry name" value="P-loop containing nucleotide triphosphate hydrolases"/>
    <property type="match status" value="3"/>
</dbReference>
<name>A0A2L0EZI0_SORCE</name>
<dbReference type="SUPFAM" id="SSF81923">
    <property type="entry name" value="Double Clp-N motif"/>
    <property type="match status" value="1"/>
</dbReference>
<evidence type="ECO:0000256" key="5">
    <source>
        <dbReference type="SAM" id="Coils"/>
    </source>
</evidence>
<feature type="domain" description="Clp ATPase C-terminal" evidence="7">
    <location>
        <begin position="804"/>
        <end position="897"/>
    </location>
</feature>
<dbReference type="InterPro" id="IPR041546">
    <property type="entry name" value="ClpA/ClpB_AAA_lid"/>
</dbReference>
<dbReference type="SUPFAM" id="SSF52540">
    <property type="entry name" value="P-loop containing nucleoside triphosphate hydrolases"/>
    <property type="match status" value="2"/>
</dbReference>
<sequence length="901" mass="98031">MPRMQLVDTKAIVKRLTKNCTSALEAAIGQCVNARHYEVTLEHLLLALLDDANSDIAFLVSHYDLDASHLRAALQRSLEELRKGNAGRPVLSPTMLEWMQDAYLVGSMEYGYQRVRSGVLFQRLVQQPTRYSVSGIGAYLEGISKDDIKTNLPKIVSGSKEEAEAVAASAGAGAPGAGKLPTGMASAGPDSALAKFCVDYTGKARAGQIDPIFGREREIRQVIDILARRRKNNPIIVGDAGVGKTALVEGLALLIVESTPENPKVPPLLQGVDILGLDMGLLQAGAGVKGEFENRLKGVISEVKGSPKPIILFIDEAHTLIGAGGQQGGGDAANLLKPALARGELRTIAATTWSEYKKYFEKDAALERRFQPVKVDEPSEPAAVVMLRGLRPKFEQAHNVIIQDEAVTAAVRLSARYITGRQLPDKAVDLLDTCAARVKVALQQRPAAVEDAEILIVNTETELKALERDQDKGVHIDKERVAELKDKLAKAKAELEAVRADYAKETAGTQRVIDARKKMDEVKTTEERDAARREVVKALDELKQSQGEVPLIRPDVDEAMVASVVAAWTGIPVGKMVQDDVKALLEMEDRLTRRIKGQSHGIVTIAKELRSARAGLKPLSTPQGVFLLVGPSGVGKTETALGIADLMFGGERMMTVINMSEFQEKHTVSRLIGSPPGYVGYGEGGMLTEAVRQRPYTVVLLDEVEKADPDVLNLFYQVFDKGMLSDGEGRLVDFKNTVIILTSNLATDKITNMTIAAREEDPQRRLDEDGEFIKDIVEAIKPTLSAHFKPALLARMTTVPYLPISPDALGEITRLKLDGLVDRLRKSQRIEASYSDALVDTIAARCTEVDTGARNIDHILRASLLPQLSVAVLEKMAEGPLPKRLQIGVDAEKNFTIAFSD</sequence>
<dbReference type="GO" id="GO:0016887">
    <property type="term" value="F:ATP hydrolysis activity"/>
    <property type="evidence" value="ECO:0007669"/>
    <property type="project" value="InterPro"/>
</dbReference>
<dbReference type="InterPro" id="IPR050130">
    <property type="entry name" value="ClpA_ClpB"/>
</dbReference>
<dbReference type="InterPro" id="IPR004176">
    <property type="entry name" value="Clp_R_N"/>
</dbReference>
<keyword evidence="1" id="KW-0677">Repeat</keyword>
<dbReference type="InterPro" id="IPR019489">
    <property type="entry name" value="Clp_ATPase_C"/>
</dbReference>
<dbReference type="Gene3D" id="1.10.8.60">
    <property type="match status" value="1"/>
</dbReference>